<keyword evidence="18" id="KW-1185">Reference proteome</keyword>
<evidence type="ECO:0000256" key="6">
    <source>
        <dbReference type="ARBA" id="ARBA00023002"/>
    </source>
</evidence>
<keyword evidence="14" id="KW-1133">Transmembrane helix</keyword>
<keyword evidence="5" id="KW-0732">Signal</keyword>
<evidence type="ECO:0000256" key="9">
    <source>
        <dbReference type="ARBA" id="ARBA00025737"/>
    </source>
</evidence>
<name>A0ABS1J4I5_9BACL</name>
<keyword evidence="14" id="KW-0812">Transmembrane</keyword>
<dbReference type="Proteomes" id="UP000602284">
    <property type="component" value="Unassembled WGS sequence"/>
</dbReference>
<dbReference type="NCBIfam" id="TIGR01409">
    <property type="entry name" value="TAT_signal_seq"/>
    <property type="match status" value="1"/>
</dbReference>
<evidence type="ECO:0000256" key="4">
    <source>
        <dbReference type="ARBA" id="ARBA00022723"/>
    </source>
</evidence>
<keyword evidence="3 13" id="KW-0349">Heme</keyword>
<dbReference type="InterPro" id="IPR006311">
    <property type="entry name" value="TAT_signal"/>
</dbReference>
<dbReference type="NCBIfam" id="TIGR01413">
    <property type="entry name" value="Dyp_perox_fam"/>
    <property type="match status" value="1"/>
</dbReference>
<comment type="catalytic activity">
    <reaction evidence="12">
        <text>heme b + 2 H(+) = protoporphyrin IX + Fe(2+)</text>
        <dbReference type="Rhea" id="RHEA:22584"/>
        <dbReference type="ChEBI" id="CHEBI:15378"/>
        <dbReference type="ChEBI" id="CHEBI:29033"/>
        <dbReference type="ChEBI" id="CHEBI:57306"/>
        <dbReference type="ChEBI" id="CHEBI:60344"/>
        <dbReference type="EC" id="4.98.1.1"/>
    </reaction>
    <physiologicalReaction direction="left-to-right" evidence="12">
        <dbReference type="Rhea" id="RHEA:22585"/>
    </physiologicalReaction>
</comment>
<evidence type="ECO:0000256" key="1">
    <source>
        <dbReference type="ARBA" id="ARBA00004196"/>
    </source>
</evidence>
<evidence type="ECO:0000256" key="5">
    <source>
        <dbReference type="ARBA" id="ARBA00022729"/>
    </source>
</evidence>
<dbReference type="PROSITE" id="PS51318">
    <property type="entry name" value="TAT"/>
    <property type="match status" value="1"/>
</dbReference>
<evidence type="ECO:0000256" key="7">
    <source>
        <dbReference type="ARBA" id="ARBA00023004"/>
    </source>
</evidence>
<dbReference type="InterPro" id="IPR011008">
    <property type="entry name" value="Dimeric_a/b-barrel"/>
</dbReference>
<gene>
    <name evidence="17" type="primary">efeB</name>
    <name evidence="17" type="ORF">JJB07_00900</name>
</gene>
<evidence type="ECO:0000259" key="15">
    <source>
        <dbReference type="Pfam" id="PF04261"/>
    </source>
</evidence>
<comment type="caution">
    <text evidence="17">The sequence shown here is derived from an EMBL/GenBank/DDBJ whole genome shotgun (WGS) entry which is preliminary data.</text>
</comment>
<dbReference type="Pfam" id="PF04261">
    <property type="entry name" value="Dyp_perox_N"/>
    <property type="match status" value="1"/>
</dbReference>
<keyword evidence="2 13" id="KW-0575">Peroxidase</keyword>
<dbReference type="NCBIfam" id="TIGR01412">
    <property type="entry name" value="tat_substr_1"/>
    <property type="match status" value="1"/>
</dbReference>
<accession>A0ABS1J4I5</accession>
<dbReference type="PROSITE" id="PS51404">
    <property type="entry name" value="DYP_PEROXIDASE"/>
    <property type="match status" value="1"/>
</dbReference>
<dbReference type="InterPro" id="IPR019546">
    <property type="entry name" value="TAT_signal_bac_arc"/>
</dbReference>
<feature type="domain" description="Dyp-type peroxidase N-terminal" evidence="15">
    <location>
        <begin position="65"/>
        <end position="222"/>
    </location>
</feature>
<dbReference type="PANTHER" id="PTHR30521:SF4">
    <property type="entry name" value="DEFERROCHELATASE"/>
    <property type="match status" value="1"/>
</dbReference>
<evidence type="ECO:0000256" key="3">
    <source>
        <dbReference type="ARBA" id="ARBA00022617"/>
    </source>
</evidence>
<evidence type="ECO:0000256" key="2">
    <source>
        <dbReference type="ARBA" id="ARBA00022559"/>
    </source>
</evidence>
<dbReference type="PANTHER" id="PTHR30521">
    <property type="entry name" value="DEFERROCHELATASE/PEROXIDASE"/>
    <property type="match status" value="1"/>
</dbReference>
<feature type="transmembrane region" description="Helical" evidence="14">
    <location>
        <begin position="20"/>
        <end position="41"/>
    </location>
</feature>
<proteinExistence type="inferred from homology"/>
<dbReference type="InterPro" id="IPR006313">
    <property type="entry name" value="EfeB/EfeN"/>
</dbReference>
<evidence type="ECO:0000313" key="17">
    <source>
        <dbReference type="EMBL" id="MBL0385188.1"/>
    </source>
</evidence>
<protein>
    <recommendedName>
        <fullName evidence="10 13">Deferrochelatase</fullName>
        <ecNumber evidence="13">1.11.1.-</ecNumber>
    </recommendedName>
    <alternativeName>
        <fullName evidence="11 13">Peroxidase EfeB</fullName>
    </alternativeName>
</protein>
<reference evidence="17 18" key="1">
    <citation type="submission" date="2021-01" db="EMBL/GenBank/DDBJ databases">
        <title>Tumebacillus sp. strain ITR2 16S ribosomal RNA gene Genome sequencing and assembly.</title>
        <authorList>
            <person name="Kang M."/>
        </authorList>
    </citation>
    <scope>NUCLEOTIDE SEQUENCE [LARGE SCALE GENOMIC DNA]</scope>
    <source>
        <strain evidence="17 18">ITR2</strain>
    </source>
</reference>
<keyword evidence="8" id="KW-0456">Lyase</keyword>
<evidence type="ECO:0000256" key="10">
    <source>
        <dbReference type="ARBA" id="ARBA00033771"/>
    </source>
</evidence>
<feature type="domain" description="Dyp-type peroxidase C-terminal" evidence="16">
    <location>
        <begin position="233"/>
        <end position="415"/>
    </location>
</feature>
<dbReference type="SUPFAM" id="SSF54909">
    <property type="entry name" value="Dimeric alpha+beta barrel"/>
    <property type="match status" value="1"/>
</dbReference>
<dbReference type="InterPro" id="IPR048327">
    <property type="entry name" value="Dyp_perox_N"/>
</dbReference>
<dbReference type="InterPro" id="IPR006314">
    <property type="entry name" value="Dyp_peroxidase"/>
</dbReference>
<comment type="function">
    <text evidence="13">Involved in the recovery of exogenous heme iron. Extracts iron from heme while preserving the protoporphyrin ring intact.</text>
</comment>
<keyword evidence="14" id="KW-0472">Membrane</keyword>
<dbReference type="InterPro" id="IPR048328">
    <property type="entry name" value="Dyp_perox_C"/>
</dbReference>
<evidence type="ECO:0000256" key="13">
    <source>
        <dbReference type="RuleBase" id="RU365017"/>
    </source>
</evidence>
<comment type="subcellular location">
    <subcellularLocation>
        <location evidence="1">Cell envelope</location>
    </subcellularLocation>
</comment>
<keyword evidence="6 13" id="KW-0560">Oxidoreductase</keyword>
<dbReference type="RefSeq" id="WP_201630350.1">
    <property type="nucleotide sequence ID" value="NZ_JAEQNB010000001.1"/>
</dbReference>
<dbReference type="EMBL" id="JAEQNB010000001">
    <property type="protein sequence ID" value="MBL0385188.1"/>
    <property type="molecule type" value="Genomic_DNA"/>
</dbReference>
<evidence type="ECO:0000256" key="12">
    <source>
        <dbReference type="ARBA" id="ARBA00048856"/>
    </source>
</evidence>
<evidence type="ECO:0000259" key="16">
    <source>
        <dbReference type="Pfam" id="PF20628"/>
    </source>
</evidence>
<comment type="similarity">
    <text evidence="9 13">Belongs to the DyP-type peroxidase family.</text>
</comment>
<evidence type="ECO:0000256" key="11">
    <source>
        <dbReference type="ARBA" id="ARBA00033775"/>
    </source>
</evidence>
<organism evidence="17 18">
    <name type="scientific">Tumebacillus amylolyticus</name>
    <dbReference type="NCBI Taxonomy" id="2801339"/>
    <lineage>
        <taxon>Bacteria</taxon>
        <taxon>Bacillati</taxon>
        <taxon>Bacillota</taxon>
        <taxon>Bacilli</taxon>
        <taxon>Bacillales</taxon>
        <taxon>Alicyclobacillaceae</taxon>
        <taxon>Tumebacillus</taxon>
    </lineage>
</organism>
<evidence type="ECO:0000256" key="14">
    <source>
        <dbReference type="SAM" id="Phobius"/>
    </source>
</evidence>
<sequence>METKNDQTLSRRQLLKMAGVGGAGLLLGAGGVGTLFGTGVVSAKGSKAATAQPNADILPFYGTYQQGIITPQQDFIYFAAFDIIGKKQSDVRGLFEKWTAAAARMTQGETAGDETNNQHLPPTDTGEAIGLTPSKLTLTFGVGPTLFTKDGSDRFGLASKRPSQLADLPAFSADELQEEWSGGDIGVQVCANDPQVAFHAIRNLARIARGTAVIRWSQAGFQRTEKAAAQPGTARNLMGFKDGTGNPDVTDANAMNDVVWVQPSESKAWMTNGTYMIVRRIRMRIEEWDRSTLKDQEATFGRSRNSGAPIGGTDEFEKLDLEKKDASGKPLIPVDSHVALAHGDGKVRILRRSYSYTNGIDSKTGQLDTGLFFVCFNRDPLKQFVPMQTRLSKSDRLNEYIVHVGSAVFACLPGAAPGGFIGQQLF</sequence>
<comment type="cofactor">
    <cofactor evidence="13">
        <name>heme b</name>
        <dbReference type="ChEBI" id="CHEBI:60344"/>
    </cofactor>
    <text evidence="13">Binds 1 heme b (iron(II)-protoporphyrin IX) group non-covalently per subunit.</text>
</comment>
<evidence type="ECO:0000313" key="18">
    <source>
        <dbReference type="Proteomes" id="UP000602284"/>
    </source>
</evidence>
<dbReference type="Pfam" id="PF20628">
    <property type="entry name" value="Dyp_perox_C"/>
    <property type="match status" value="1"/>
</dbReference>
<evidence type="ECO:0000256" key="8">
    <source>
        <dbReference type="ARBA" id="ARBA00023239"/>
    </source>
</evidence>
<keyword evidence="4 13" id="KW-0479">Metal-binding</keyword>
<dbReference type="EC" id="1.11.1.-" evidence="13"/>
<keyword evidence="7 13" id="KW-0408">Iron</keyword>